<comment type="caution">
    <text evidence="2">The sequence shown here is derived from an EMBL/GenBank/DDBJ whole genome shotgun (WGS) entry which is preliminary data.</text>
</comment>
<feature type="transmembrane region" description="Helical" evidence="1">
    <location>
        <begin position="148"/>
        <end position="166"/>
    </location>
</feature>
<organism evidence="2 3">
    <name type="scientific">Sinomonas terricola</name>
    <dbReference type="NCBI Taxonomy" id="3110330"/>
    <lineage>
        <taxon>Bacteria</taxon>
        <taxon>Bacillati</taxon>
        <taxon>Actinomycetota</taxon>
        <taxon>Actinomycetes</taxon>
        <taxon>Micrococcales</taxon>
        <taxon>Micrococcaceae</taxon>
        <taxon>Sinomonas</taxon>
    </lineage>
</organism>
<name>A0ABU5TAK5_9MICC</name>
<reference evidence="2 3" key="1">
    <citation type="submission" date="2023-12" db="EMBL/GenBank/DDBJ databases">
        <title>Sinomonas terricola sp. nov, isolated from litchi orchard soil in Guangdong, PR China.</title>
        <authorList>
            <person name="Jiaxin W."/>
            <person name="Yang Z."/>
            <person name="Honghui Z."/>
        </authorList>
    </citation>
    <scope>NUCLEOTIDE SEQUENCE [LARGE SCALE GENOMIC DNA]</scope>
    <source>
        <strain evidence="2 3">JGH33</strain>
    </source>
</reference>
<evidence type="ECO:0000313" key="3">
    <source>
        <dbReference type="Proteomes" id="UP001304769"/>
    </source>
</evidence>
<feature type="transmembrane region" description="Helical" evidence="1">
    <location>
        <begin position="108"/>
        <end position="127"/>
    </location>
</feature>
<dbReference type="EMBL" id="JAYGGQ010000016">
    <property type="protein sequence ID" value="MEA5456670.1"/>
    <property type="molecule type" value="Genomic_DNA"/>
</dbReference>
<feature type="transmembrane region" description="Helical" evidence="1">
    <location>
        <begin position="586"/>
        <end position="606"/>
    </location>
</feature>
<gene>
    <name evidence="2" type="ORF">SPF06_18255</name>
</gene>
<sequence>MALPLQDEVSAPVARANAWWKIRYLELGLAACGLATAVLILLDIGGVPFAQFKLVVCLAVPGWAAMSRLRPSFDPAARVVWTVAVSTVVYTVVAVTMVWTRFWQPRPAAAVLVLAASAVIVIFPADANSGSRHRAVAERENGARPRPNGLLPWLTLGVAAVMWGVGLASTGRGRLDDFGLLTKFPVMWYVAVGLVVGLCVWGVAAPKMFSALFMSVSLTSLVVMLYASATLLAAVPRYPWTYKHIAVTNFITANGSVDPSIDIYNRWPGFFSLSAFLGEVMGYRNALDYAAWAETAFALVDAVLVLAIARTISNRARVYWTAAIVFTVSDWVNQNYYAPQALSYSLYLSMCLLALTFLRGVPVKWMVSFEGRLRSLRIVKRLKNRPLATLVQKWEQAPSALQGAAVAGLILFQAVIVVSHQLTPYIAVFALSPLFMLGYLKPKWLGPVLLLEAIAYLIPNVDFIRGKYGLFSGFNIFANTGYKPPDTNTIAQGAWVFSGTTLARGAVVLTLLTGVLALAGFVRRLLGGEVRTTVAVAWLAFAPALALLAQSYGGEARFRVYLFALPWLAIGVGWLFWSGPVRSRRMVLGASATLVVMAMLFTVVNFQPEAQNRVSQDDVAASQWLDAHVGPNDTVFDTKHFFPLLIGPNYPHYVRWGGVTSLLDYLTASNGDITVAGLQKYANHLRGAKNNYIIISDDLERWAVESNITEARLLPKLEKVLASGSDAQEVFSNGSVRIYKVAGSGAKSS</sequence>
<evidence type="ECO:0000256" key="1">
    <source>
        <dbReference type="SAM" id="Phobius"/>
    </source>
</evidence>
<dbReference type="RefSeq" id="WP_323280567.1">
    <property type="nucleotide sequence ID" value="NZ_JAYGGQ010000016.1"/>
</dbReference>
<feature type="transmembrane region" description="Helical" evidence="1">
    <location>
        <begin position="534"/>
        <end position="552"/>
    </location>
</feature>
<keyword evidence="1" id="KW-0812">Transmembrane</keyword>
<dbReference type="Proteomes" id="UP001304769">
    <property type="component" value="Unassembled WGS sequence"/>
</dbReference>
<keyword evidence="3" id="KW-1185">Reference proteome</keyword>
<feature type="transmembrane region" description="Helical" evidence="1">
    <location>
        <begin position="24"/>
        <end position="42"/>
    </location>
</feature>
<accession>A0ABU5TAK5</accession>
<evidence type="ECO:0000313" key="2">
    <source>
        <dbReference type="EMBL" id="MEA5456670.1"/>
    </source>
</evidence>
<feature type="transmembrane region" description="Helical" evidence="1">
    <location>
        <begin position="502"/>
        <end position="522"/>
    </location>
</feature>
<proteinExistence type="predicted"/>
<feature type="transmembrane region" description="Helical" evidence="1">
    <location>
        <begin position="211"/>
        <end position="235"/>
    </location>
</feature>
<evidence type="ECO:0008006" key="4">
    <source>
        <dbReference type="Google" id="ProtNLM"/>
    </source>
</evidence>
<feature type="transmembrane region" description="Helical" evidence="1">
    <location>
        <begin position="344"/>
        <end position="367"/>
    </location>
</feature>
<feature type="transmembrane region" description="Helical" evidence="1">
    <location>
        <begin position="289"/>
        <end position="309"/>
    </location>
</feature>
<feature type="transmembrane region" description="Helical" evidence="1">
    <location>
        <begin position="79"/>
        <end position="102"/>
    </location>
</feature>
<feature type="transmembrane region" description="Helical" evidence="1">
    <location>
        <begin position="447"/>
        <end position="464"/>
    </location>
</feature>
<keyword evidence="1" id="KW-0472">Membrane</keyword>
<keyword evidence="1" id="KW-1133">Transmembrane helix</keyword>
<protein>
    <recommendedName>
        <fullName evidence="4">Glycosyltransferase</fullName>
    </recommendedName>
</protein>
<feature type="transmembrane region" description="Helical" evidence="1">
    <location>
        <begin position="186"/>
        <end position="204"/>
    </location>
</feature>
<feature type="transmembrane region" description="Helical" evidence="1">
    <location>
        <begin position="558"/>
        <end position="577"/>
    </location>
</feature>